<keyword evidence="1" id="KW-1133">Transmembrane helix</keyword>
<comment type="caution">
    <text evidence="2">The sequence shown here is derived from an EMBL/GenBank/DDBJ whole genome shotgun (WGS) entry which is preliminary data.</text>
</comment>
<organism evidence="2 3">
    <name type="scientific">Neobacillus piezotolerans</name>
    <dbReference type="NCBI Taxonomy" id="2259171"/>
    <lineage>
        <taxon>Bacteria</taxon>
        <taxon>Bacillati</taxon>
        <taxon>Bacillota</taxon>
        <taxon>Bacilli</taxon>
        <taxon>Bacillales</taxon>
        <taxon>Bacillaceae</taxon>
        <taxon>Neobacillus</taxon>
    </lineage>
</organism>
<dbReference type="AlphaFoldDB" id="A0A3D8GN50"/>
<evidence type="ECO:0000313" key="2">
    <source>
        <dbReference type="EMBL" id="RDU35702.1"/>
    </source>
</evidence>
<accession>A0A3D8GN50</accession>
<evidence type="ECO:0000313" key="3">
    <source>
        <dbReference type="Proteomes" id="UP000257144"/>
    </source>
</evidence>
<feature type="transmembrane region" description="Helical" evidence="1">
    <location>
        <begin position="6"/>
        <end position="36"/>
    </location>
</feature>
<keyword evidence="1" id="KW-0812">Transmembrane</keyword>
<evidence type="ECO:0000256" key="1">
    <source>
        <dbReference type="SAM" id="Phobius"/>
    </source>
</evidence>
<feature type="transmembrane region" description="Helical" evidence="1">
    <location>
        <begin position="66"/>
        <end position="82"/>
    </location>
</feature>
<dbReference type="Proteomes" id="UP000257144">
    <property type="component" value="Unassembled WGS sequence"/>
</dbReference>
<keyword evidence="1" id="KW-0472">Membrane</keyword>
<reference evidence="2 3" key="1">
    <citation type="submission" date="2018-07" db="EMBL/GenBank/DDBJ databases">
        <title>Bacillus sp. YLB-04 draft genome sequence.</title>
        <authorList>
            <person name="Yu L."/>
            <person name="Tang X."/>
        </authorList>
    </citation>
    <scope>NUCLEOTIDE SEQUENCE [LARGE SCALE GENOMIC DNA]</scope>
    <source>
        <strain evidence="2 3">YLB-04</strain>
    </source>
</reference>
<keyword evidence="3" id="KW-1185">Reference proteome</keyword>
<sequence length="83" mass="9528">MIRRILYYLIWAFILISIVLGYELVLFTAGVWYLLIAISIQKRENRILRLLLADLFSEGDYNSKKAYISGTFLIVLGIASLAI</sequence>
<name>A0A3D8GN50_9BACI</name>
<dbReference type="EMBL" id="QNQT01000008">
    <property type="protein sequence ID" value="RDU35702.1"/>
    <property type="molecule type" value="Genomic_DNA"/>
</dbReference>
<gene>
    <name evidence="2" type="ORF">DRW41_16290</name>
</gene>
<protein>
    <submittedName>
        <fullName evidence="2">Uncharacterized protein</fullName>
    </submittedName>
</protein>
<proteinExistence type="predicted"/>